<organism evidence="1 2">
    <name type="scientific">Marinomonas ostreistagni</name>
    <dbReference type="NCBI Taxonomy" id="359209"/>
    <lineage>
        <taxon>Bacteria</taxon>
        <taxon>Pseudomonadati</taxon>
        <taxon>Pseudomonadota</taxon>
        <taxon>Gammaproteobacteria</taxon>
        <taxon>Oceanospirillales</taxon>
        <taxon>Oceanospirillaceae</taxon>
        <taxon>Marinomonas</taxon>
    </lineage>
</organism>
<comment type="caution">
    <text evidence="1">The sequence shown here is derived from an EMBL/GenBank/DDBJ whole genome shotgun (WGS) entry which is preliminary data.</text>
</comment>
<evidence type="ECO:0000313" key="2">
    <source>
        <dbReference type="Proteomes" id="UP000598488"/>
    </source>
</evidence>
<reference evidence="1 2" key="1">
    <citation type="submission" date="2020-12" db="EMBL/GenBank/DDBJ databases">
        <title>Comparative genome analysis of fungal antagonists Marinomonas ostreistagni 398 and M. spartinae 468.</title>
        <authorList>
            <person name="Fields J.L."/>
            <person name="Mavrodi O.V."/>
            <person name="Biber P.D."/>
            <person name="Indest K.J."/>
            <person name="Mavrodi D.V."/>
        </authorList>
    </citation>
    <scope>NUCLEOTIDE SEQUENCE [LARGE SCALE GENOMIC DNA]</scope>
    <source>
        <strain evidence="1 2">USM7</strain>
    </source>
</reference>
<dbReference type="RefSeq" id="WP_199461532.1">
    <property type="nucleotide sequence ID" value="NZ_JAEMUH010000004.1"/>
</dbReference>
<dbReference type="EMBL" id="JAEMUH010000004">
    <property type="protein sequence ID" value="MBJ7549947.1"/>
    <property type="molecule type" value="Genomic_DNA"/>
</dbReference>
<name>A0ABS0Z8G7_9GAMM</name>
<protein>
    <recommendedName>
        <fullName evidence="3">Glycosyl transferase family 28 C-terminal domain-containing protein</fullName>
    </recommendedName>
</protein>
<proteinExistence type="predicted"/>
<accession>A0ABS0Z8G7</accession>
<dbReference type="SUPFAM" id="SSF53756">
    <property type="entry name" value="UDP-Glycosyltransferase/glycogen phosphorylase"/>
    <property type="match status" value="1"/>
</dbReference>
<gene>
    <name evidence="1" type="ORF">JHD44_04590</name>
</gene>
<keyword evidence="2" id="KW-1185">Reference proteome</keyword>
<dbReference type="Proteomes" id="UP000598488">
    <property type="component" value="Unassembled WGS sequence"/>
</dbReference>
<evidence type="ECO:0000313" key="1">
    <source>
        <dbReference type="EMBL" id="MBJ7549947.1"/>
    </source>
</evidence>
<sequence>MTVKRIRRVLIAWEFGGGMGHATRLLKVALALRLAGFIPIVAAANPQTLKERYQQHKITLIKAPEAKTNWNNQQAFKATSYSDILGIGGFADKTTLKNRIEQWIDILKKYQPDLIIADYAPILTLACYDRLPVICFGDGFVVPHAQKGSFPRLRKDYPRVWSEEFLLENAISAMEPYTKTLPECLPDIIKGQSQVLSIIKELDIYGDSRDLAIGPLEKDVFPIPAAKKSHLCVYLSANHPSTSHILNIIAKHKLSADCLINGINVTAYKHWSSLGLNILLKPPSIKEILSNATACIHHGGINLSEESILAGRFQFILPKHFEQRLNANRMLSQINSCIVASRKDLDSAIIEDVLLSELSHPHNWSKPLEKAEQVSKRPSSMINLVTQVERLLY</sequence>
<evidence type="ECO:0008006" key="3">
    <source>
        <dbReference type="Google" id="ProtNLM"/>
    </source>
</evidence>
<dbReference type="Gene3D" id="3.40.50.2000">
    <property type="entry name" value="Glycogen Phosphorylase B"/>
    <property type="match status" value="1"/>
</dbReference>